<sequence length="382" mass="40294">MEGDGKQCWVCLEGSGRLLRACRCRQLAVHELCLLRWIEEAEAEIAAGARGPGAGAGVACAACLAPYRIVRPTASSSGDKAAAAALAVLQLGDTAVRHLLPFAVGGAIAGALFVVCTVIGAHVVVVSVGAERTDALLFPSLAAVNSAGNTTATVITTASPNAFSDSIINNNSIAITAINAAAVWVALPLIPVALVAARLDVFDNVLPVLPFLFVSSAGAPVRIAFPPSDHVALCLLPWARAIYKEVWRLIYHFTPTAPSLSQLNLDSLSILSQQNPTDLNFNVSSSPFRNSRISRSTPPGPPKSIPRLIFGALFLPSISSMVGSLLALIPSVKNKYLPSVFLRTVIGGACFILARDICVYWGFLSKQRRGLMGGRRILEYSQ</sequence>
<evidence type="ECO:0000259" key="9">
    <source>
        <dbReference type="PROSITE" id="PS51292"/>
    </source>
</evidence>
<keyword evidence="4" id="KW-0863">Zinc-finger</keyword>
<dbReference type="GO" id="GO:0008270">
    <property type="term" value="F:zinc ion binding"/>
    <property type="evidence" value="ECO:0007669"/>
    <property type="project" value="UniProtKB-KW"/>
</dbReference>
<evidence type="ECO:0000256" key="5">
    <source>
        <dbReference type="ARBA" id="ARBA00022833"/>
    </source>
</evidence>
<dbReference type="InterPro" id="IPR013083">
    <property type="entry name" value="Znf_RING/FYVE/PHD"/>
</dbReference>
<dbReference type="GO" id="GO:0016020">
    <property type="term" value="C:membrane"/>
    <property type="evidence" value="ECO:0007669"/>
    <property type="project" value="UniProtKB-SubCell"/>
</dbReference>
<protein>
    <recommendedName>
        <fullName evidence="9">RING-CH-type domain-containing protein</fullName>
    </recommendedName>
</protein>
<dbReference type="Pfam" id="PF12906">
    <property type="entry name" value="RINGv"/>
    <property type="match status" value="1"/>
</dbReference>
<dbReference type="PROSITE" id="PS51292">
    <property type="entry name" value="ZF_RING_CH"/>
    <property type="match status" value="1"/>
</dbReference>
<dbReference type="EMBL" id="JADGJH010000573">
    <property type="protein sequence ID" value="KAJ3126159.1"/>
    <property type="molecule type" value="Genomic_DNA"/>
</dbReference>
<evidence type="ECO:0000313" key="11">
    <source>
        <dbReference type="Proteomes" id="UP001211907"/>
    </source>
</evidence>
<evidence type="ECO:0000256" key="1">
    <source>
        <dbReference type="ARBA" id="ARBA00004141"/>
    </source>
</evidence>
<dbReference type="SMART" id="SM00744">
    <property type="entry name" value="RINGv"/>
    <property type="match status" value="1"/>
</dbReference>
<dbReference type="SUPFAM" id="SSF57850">
    <property type="entry name" value="RING/U-box"/>
    <property type="match status" value="1"/>
</dbReference>
<keyword evidence="6 8" id="KW-1133">Transmembrane helix</keyword>
<organism evidence="10 11">
    <name type="scientific">Physocladia obscura</name>
    <dbReference type="NCBI Taxonomy" id="109957"/>
    <lineage>
        <taxon>Eukaryota</taxon>
        <taxon>Fungi</taxon>
        <taxon>Fungi incertae sedis</taxon>
        <taxon>Chytridiomycota</taxon>
        <taxon>Chytridiomycota incertae sedis</taxon>
        <taxon>Chytridiomycetes</taxon>
        <taxon>Chytridiales</taxon>
        <taxon>Chytriomycetaceae</taxon>
        <taxon>Physocladia</taxon>
    </lineage>
</organism>
<evidence type="ECO:0000256" key="8">
    <source>
        <dbReference type="SAM" id="Phobius"/>
    </source>
</evidence>
<proteinExistence type="predicted"/>
<evidence type="ECO:0000256" key="3">
    <source>
        <dbReference type="ARBA" id="ARBA00022723"/>
    </source>
</evidence>
<dbReference type="Proteomes" id="UP001211907">
    <property type="component" value="Unassembled WGS sequence"/>
</dbReference>
<feature type="transmembrane region" description="Helical" evidence="8">
    <location>
        <begin position="99"/>
        <end position="130"/>
    </location>
</feature>
<gene>
    <name evidence="10" type="ORF">HK100_010406</name>
</gene>
<reference evidence="10" key="1">
    <citation type="submission" date="2020-05" db="EMBL/GenBank/DDBJ databases">
        <title>Phylogenomic resolution of chytrid fungi.</title>
        <authorList>
            <person name="Stajich J.E."/>
            <person name="Amses K."/>
            <person name="Simmons R."/>
            <person name="Seto K."/>
            <person name="Myers J."/>
            <person name="Bonds A."/>
            <person name="Quandt C.A."/>
            <person name="Barry K."/>
            <person name="Liu P."/>
            <person name="Grigoriev I."/>
            <person name="Longcore J.E."/>
            <person name="James T.Y."/>
        </authorList>
    </citation>
    <scope>NUCLEOTIDE SEQUENCE</scope>
    <source>
        <strain evidence="10">JEL0513</strain>
    </source>
</reference>
<keyword evidence="11" id="KW-1185">Reference proteome</keyword>
<feature type="transmembrane region" description="Helical" evidence="8">
    <location>
        <begin position="173"/>
        <end position="197"/>
    </location>
</feature>
<name>A0AAD5T2J5_9FUNG</name>
<dbReference type="PANTHER" id="PTHR46283">
    <property type="entry name" value="E3 UBIQUITIN-PROTEIN LIGASE MARCH5"/>
    <property type="match status" value="1"/>
</dbReference>
<keyword evidence="3" id="KW-0479">Metal-binding</keyword>
<feature type="transmembrane region" description="Helical" evidence="8">
    <location>
        <begin position="308"/>
        <end position="329"/>
    </location>
</feature>
<evidence type="ECO:0000256" key="6">
    <source>
        <dbReference type="ARBA" id="ARBA00022989"/>
    </source>
</evidence>
<feature type="transmembrane region" description="Helical" evidence="8">
    <location>
        <begin position="341"/>
        <end position="363"/>
    </location>
</feature>
<feature type="domain" description="RING-CH-type" evidence="9">
    <location>
        <begin position="1"/>
        <end position="70"/>
    </location>
</feature>
<evidence type="ECO:0000256" key="7">
    <source>
        <dbReference type="ARBA" id="ARBA00023136"/>
    </source>
</evidence>
<dbReference type="AlphaFoldDB" id="A0AAD5T2J5"/>
<accession>A0AAD5T2J5</accession>
<evidence type="ECO:0000256" key="2">
    <source>
        <dbReference type="ARBA" id="ARBA00022692"/>
    </source>
</evidence>
<dbReference type="Gene3D" id="3.30.40.10">
    <property type="entry name" value="Zinc/RING finger domain, C3HC4 (zinc finger)"/>
    <property type="match status" value="1"/>
</dbReference>
<keyword evidence="2 8" id="KW-0812">Transmembrane</keyword>
<evidence type="ECO:0000313" key="10">
    <source>
        <dbReference type="EMBL" id="KAJ3126159.1"/>
    </source>
</evidence>
<keyword evidence="7 8" id="KW-0472">Membrane</keyword>
<dbReference type="InterPro" id="IPR011016">
    <property type="entry name" value="Znf_RING-CH"/>
</dbReference>
<comment type="subcellular location">
    <subcellularLocation>
        <location evidence="1">Membrane</location>
        <topology evidence="1">Multi-pass membrane protein</topology>
    </subcellularLocation>
</comment>
<evidence type="ECO:0000256" key="4">
    <source>
        <dbReference type="ARBA" id="ARBA00022771"/>
    </source>
</evidence>
<comment type="caution">
    <text evidence="10">The sequence shown here is derived from an EMBL/GenBank/DDBJ whole genome shotgun (WGS) entry which is preliminary data.</text>
</comment>
<keyword evidence="5" id="KW-0862">Zinc</keyword>